<feature type="region of interest" description="Disordered" evidence="1">
    <location>
        <begin position="110"/>
        <end position="137"/>
    </location>
</feature>
<sequence>MYGLFFRMWHPLGGMRTPDQGSTTGNASWTDRARSKRAAPQGRAKRVNPPSPPYFKKSSYACTGFFFACGTRRGDENPRPGFDNWRSQLDRLPACERAAPTKTPGAFLNNACVGPAGARPRDGPSNGERSESIPPSPPYFKKSSYACTGFFFACGTADIPGVGSNASPGLPDPTRQVARLSAAPPGGCPKTTKPGLARALLTV</sequence>
<comment type="caution">
    <text evidence="2">The sequence shown here is derived from an EMBL/GenBank/DDBJ whole genome shotgun (WGS) entry which is preliminary data.</text>
</comment>
<name>A0AB74QV61_KLEPN</name>
<dbReference type="EMBL" id="CAAGWG010000013">
    <property type="protein sequence ID" value="VGD24880.1"/>
    <property type="molecule type" value="Genomic_DNA"/>
</dbReference>
<protein>
    <submittedName>
        <fullName evidence="2">Uncharacterized protein</fullName>
    </submittedName>
</protein>
<gene>
    <name evidence="2" type="ORF">SAMEA104567804_03742</name>
</gene>
<feature type="region of interest" description="Disordered" evidence="1">
    <location>
        <begin position="15"/>
        <end position="52"/>
    </location>
</feature>
<organism evidence="2 3">
    <name type="scientific">Klebsiella pneumoniae</name>
    <dbReference type="NCBI Taxonomy" id="573"/>
    <lineage>
        <taxon>Bacteria</taxon>
        <taxon>Pseudomonadati</taxon>
        <taxon>Pseudomonadota</taxon>
        <taxon>Gammaproteobacteria</taxon>
        <taxon>Enterobacterales</taxon>
        <taxon>Enterobacteriaceae</taxon>
        <taxon>Klebsiella/Raoultella group</taxon>
        <taxon>Klebsiella</taxon>
        <taxon>Klebsiella pneumoniae complex</taxon>
    </lineage>
</organism>
<dbReference type="Proteomes" id="UP000294876">
    <property type="component" value="Unassembled WGS sequence"/>
</dbReference>
<dbReference type="AlphaFoldDB" id="A0AB74QV61"/>
<accession>A0AB74QV61</accession>
<reference evidence="2 3" key="1">
    <citation type="submission" date="2019-03" db="EMBL/GenBank/DDBJ databases">
        <authorList>
            <consortium name="Pathogen Informatics"/>
        </authorList>
    </citation>
    <scope>NUCLEOTIDE SEQUENCE [LARGE SCALE GENOMIC DNA]</scope>
    <source>
        <strain evidence="2 3">5012STDY7312589</strain>
    </source>
</reference>
<proteinExistence type="predicted"/>
<evidence type="ECO:0000313" key="2">
    <source>
        <dbReference type="EMBL" id="VGD24880.1"/>
    </source>
</evidence>
<evidence type="ECO:0000256" key="1">
    <source>
        <dbReference type="SAM" id="MobiDB-lite"/>
    </source>
</evidence>
<evidence type="ECO:0000313" key="3">
    <source>
        <dbReference type="Proteomes" id="UP000294876"/>
    </source>
</evidence>
<feature type="compositionally biased region" description="Polar residues" evidence="1">
    <location>
        <begin position="19"/>
        <end position="29"/>
    </location>
</feature>